<keyword evidence="5 8" id="KW-0238">DNA-binding</keyword>
<evidence type="ECO:0000313" key="12">
    <source>
        <dbReference type="Proteomes" id="UP001153076"/>
    </source>
</evidence>
<keyword evidence="7 8" id="KW-0539">Nucleus</keyword>
<dbReference type="GO" id="GO:0003677">
    <property type="term" value="F:DNA binding"/>
    <property type="evidence" value="ECO:0007669"/>
    <property type="project" value="UniProtKB-UniRule"/>
</dbReference>
<comment type="subcellular location">
    <subcellularLocation>
        <location evidence="8">Nucleus</location>
    </subcellularLocation>
</comment>
<dbReference type="PROSITE" id="PS50884">
    <property type="entry name" value="ZF_DOF_2"/>
    <property type="match status" value="1"/>
</dbReference>
<evidence type="ECO:0000256" key="5">
    <source>
        <dbReference type="ARBA" id="ARBA00023125"/>
    </source>
</evidence>
<dbReference type="OrthoDB" id="1927254at2759"/>
<dbReference type="PANTHER" id="PTHR31089:SF22">
    <property type="entry name" value="CYCLIC DOF FACTOR 4"/>
    <property type="match status" value="1"/>
</dbReference>
<accession>A0A9Q1JU11</accession>
<gene>
    <name evidence="11" type="ORF">Cgig2_021870</name>
</gene>
<name>A0A9Q1JU11_9CARY</name>
<proteinExistence type="predicted"/>
<keyword evidence="2 8" id="KW-0863">Zinc-finger</keyword>
<protein>
    <recommendedName>
        <fullName evidence="10">Dof-type domain-containing protein</fullName>
    </recommendedName>
</protein>
<keyword evidence="3" id="KW-0862">Zinc</keyword>
<evidence type="ECO:0000256" key="2">
    <source>
        <dbReference type="ARBA" id="ARBA00022771"/>
    </source>
</evidence>
<evidence type="ECO:0000256" key="7">
    <source>
        <dbReference type="ARBA" id="ARBA00023242"/>
    </source>
</evidence>
<feature type="region of interest" description="Disordered" evidence="9">
    <location>
        <begin position="24"/>
        <end position="45"/>
    </location>
</feature>
<evidence type="ECO:0000256" key="4">
    <source>
        <dbReference type="ARBA" id="ARBA00023015"/>
    </source>
</evidence>
<keyword evidence="1" id="KW-0479">Metal-binding</keyword>
<dbReference type="GO" id="GO:0003700">
    <property type="term" value="F:DNA-binding transcription factor activity"/>
    <property type="evidence" value="ECO:0007669"/>
    <property type="project" value="InterPro"/>
</dbReference>
<evidence type="ECO:0000256" key="1">
    <source>
        <dbReference type="ARBA" id="ARBA00022723"/>
    </source>
</evidence>
<keyword evidence="4" id="KW-0805">Transcription regulation</keyword>
<comment type="caution">
    <text evidence="11">The sequence shown here is derived from an EMBL/GenBank/DDBJ whole genome shotgun (WGS) entry which is preliminary data.</text>
</comment>
<dbReference type="GO" id="GO:0005634">
    <property type="term" value="C:nucleus"/>
    <property type="evidence" value="ECO:0007669"/>
    <property type="project" value="UniProtKB-SubCell"/>
</dbReference>
<feature type="domain" description="Dof-type" evidence="10">
    <location>
        <begin position="113"/>
        <end position="167"/>
    </location>
</feature>
<evidence type="ECO:0000256" key="8">
    <source>
        <dbReference type="PROSITE-ProRule" id="PRU00071"/>
    </source>
</evidence>
<dbReference type="InterPro" id="IPR045174">
    <property type="entry name" value="Dof"/>
</dbReference>
<dbReference type="Pfam" id="PF02701">
    <property type="entry name" value="Zn_ribbon_Dof"/>
    <property type="match status" value="1"/>
</dbReference>
<evidence type="ECO:0000256" key="6">
    <source>
        <dbReference type="ARBA" id="ARBA00023163"/>
    </source>
</evidence>
<dbReference type="GO" id="GO:0008270">
    <property type="term" value="F:zinc ion binding"/>
    <property type="evidence" value="ECO:0007669"/>
    <property type="project" value="UniProtKB-KW"/>
</dbReference>
<reference evidence="11" key="1">
    <citation type="submission" date="2022-04" db="EMBL/GenBank/DDBJ databases">
        <title>Carnegiea gigantea Genome sequencing and assembly v2.</title>
        <authorList>
            <person name="Copetti D."/>
            <person name="Sanderson M.J."/>
            <person name="Burquez A."/>
            <person name="Wojciechowski M.F."/>
        </authorList>
    </citation>
    <scope>NUCLEOTIDE SEQUENCE</scope>
    <source>
        <strain evidence="11">SGP5-SGP5p</strain>
        <tissue evidence="11">Aerial part</tissue>
    </source>
</reference>
<organism evidence="11 12">
    <name type="scientific">Carnegiea gigantea</name>
    <dbReference type="NCBI Taxonomy" id="171969"/>
    <lineage>
        <taxon>Eukaryota</taxon>
        <taxon>Viridiplantae</taxon>
        <taxon>Streptophyta</taxon>
        <taxon>Embryophyta</taxon>
        <taxon>Tracheophyta</taxon>
        <taxon>Spermatophyta</taxon>
        <taxon>Magnoliopsida</taxon>
        <taxon>eudicotyledons</taxon>
        <taxon>Gunneridae</taxon>
        <taxon>Pentapetalae</taxon>
        <taxon>Caryophyllales</taxon>
        <taxon>Cactineae</taxon>
        <taxon>Cactaceae</taxon>
        <taxon>Cactoideae</taxon>
        <taxon>Echinocereeae</taxon>
        <taxon>Carnegiea</taxon>
    </lineage>
</organism>
<sequence>MSREDITMAVAKDPAIKLFGRTISVPDAQTSDDAESLDNGSSLMTKAETEDCKIENLGVTDEVASLKSSKGGELQASRQQPISQDITSKLKGHEESHCDGEPKPSFKRPDKILPCPRCSSSDTKFCYFNNYNVNQPRHFCKSCQRYWTAGGTVRNVPVGAGRRRNKHMASQYRQIIASSDGGPASLVGTPDSANHPLLEESSSSCTGSSPNEMVLKFGPESPHCDSTRNLLSQGQKNGCHEKASLPCGSPLTASYGVNNDVPLQRSLSHYAVPHQISPLRPSLNNGVPLAVPGCSASNISLQFVPASYWSCIPVWVAGSGNISLALSNGCASRPFCSSDNGLPVLGKHPRDTSTLNEEVVEKGFCAPKTLRIHDLDKA</sequence>
<dbReference type="PROSITE" id="PS01361">
    <property type="entry name" value="ZF_DOF_1"/>
    <property type="match status" value="1"/>
</dbReference>
<dbReference type="EMBL" id="JAKOGI010000738">
    <property type="protein sequence ID" value="KAJ8430938.1"/>
    <property type="molecule type" value="Genomic_DNA"/>
</dbReference>
<dbReference type="PANTHER" id="PTHR31089">
    <property type="entry name" value="CYCLIC DOF FACTOR 2"/>
    <property type="match status" value="1"/>
</dbReference>
<dbReference type="InterPro" id="IPR003851">
    <property type="entry name" value="Znf_Dof"/>
</dbReference>
<dbReference type="AlphaFoldDB" id="A0A9Q1JU11"/>
<keyword evidence="6" id="KW-0804">Transcription</keyword>
<dbReference type="Proteomes" id="UP001153076">
    <property type="component" value="Unassembled WGS sequence"/>
</dbReference>
<evidence type="ECO:0000259" key="10">
    <source>
        <dbReference type="PROSITE" id="PS50884"/>
    </source>
</evidence>
<keyword evidence="12" id="KW-1185">Reference proteome</keyword>
<evidence type="ECO:0000313" key="11">
    <source>
        <dbReference type="EMBL" id="KAJ8430938.1"/>
    </source>
</evidence>
<evidence type="ECO:0000256" key="3">
    <source>
        <dbReference type="ARBA" id="ARBA00022833"/>
    </source>
</evidence>
<evidence type="ECO:0000256" key="9">
    <source>
        <dbReference type="SAM" id="MobiDB-lite"/>
    </source>
</evidence>